<reference evidence="1 2" key="1">
    <citation type="submission" date="2024-02" db="EMBL/GenBank/DDBJ databases">
        <title>First draft genome assembly of two strains of Seiridium cardinale.</title>
        <authorList>
            <person name="Emiliani G."/>
            <person name="Scali E."/>
        </authorList>
    </citation>
    <scope>NUCLEOTIDE SEQUENCE [LARGE SCALE GENOMIC DNA]</scope>
    <source>
        <strain evidence="1 2">BM-138-000479</strain>
    </source>
</reference>
<name>A0ABR2XEH5_9PEZI</name>
<evidence type="ECO:0000313" key="1">
    <source>
        <dbReference type="EMBL" id="KAK9772167.1"/>
    </source>
</evidence>
<dbReference type="Proteomes" id="UP001465668">
    <property type="component" value="Unassembled WGS sequence"/>
</dbReference>
<gene>
    <name evidence="1" type="ORF">SCAR479_11176</name>
</gene>
<accession>A0ABR2XEH5</accession>
<organism evidence="1 2">
    <name type="scientific">Seiridium cardinale</name>
    <dbReference type="NCBI Taxonomy" id="138064"/>
    <lineage>
        <taxon>Eukaryota</taxon>
        <taxon>Fungi</taxon>
        <taxon>Dikarya</taxon>
        <taxon>Ascomycota</taxon>
        <taxon>Pezizomycotina</taxon>
        <taxon>Sordariomycetes</taxon>
        <taxon>Xylariomycetidae</taxon>
        <taxon>Amphisphaeriales</taxon>
        <taxon>Sporocadaceae</taxon>
        <taxon>Seiridium</taxon>
    </lineage>
</organism>
<proteinExistence type="predicted"/>
<sequence length="189" mass="21272">MPVSRQSKRGMKTSLWMEEENQSSGGLSSLIYTASNEFTLETAKQCLKDDASWNSKTARQECASKLLSRQVLRLELRLPWNLRSEIGDILKSFPNKFVLRHSLKYIANPGRIFRYWPGGPVTSLMFAVHQWTKRSCAVYWIGSHKIPSPSSPRLDSKHGPLDPLNVGSEELLRKAGCTTGEFCLPEGGM</sequence>
<comment type="caution">
    <text evidence="1">The sequence shown here is derived from an EMBL/GenBank/DDBJ whole genome shotgun (WGS) entry which is preliminary data.</text>
</comment>
<dbReference type="EMBL" id="JARVKM010000065">
    <property type="protein sequence ID" value="KAK9772167.1"/>
    <property type="molecule type" value="Genomic_DNA"/>
</dbReference>
<keyword evidence="2" id="KW-1185">Reference proteome</keyword>
<protein>
    <submittedName>
        <fullName evidence="1">Uncharacterized protein</fullName>
    </submittedName>
</protein>
<evidence type="ECO:0000313" key="2">
    <source>
        <dbReference type="Proteomes" id="UP001465668"/>
    </source>
</evidence>